<dbReference type="Proteomes" id="UP000749646">
    <property type="component" value="Unassembled WGS sequence"/>
</dbReference>
<sequence length="277" mass="30323">MAPIARLTALALVFSAAFVNAAPALAPYDTSSPPPALTTTENYASAVEPVAAGPILSKRATATVITTCTKPGTIAITFDDGPSEFTDGLLDFLKKKNAKVTFFLNGNNYGNIENHKDVVKRAYKDGHQIASHTYSHADLATLSKKKIETEMKSLDTIIKKIIGVRPTYMRPPYGSFNKLALDTLGSMGYKVINWDRDTQDWQHPDKVLTSLKVYEKSFKEAKALTNAGHIFLQHDTNRLTALELGPKAIDMALKLGYKVVTVGSCLGNNDPKSWYRV</sequence>
<keyword evidence="5" id="KW-0119">Carbohydrate metabolism</keyword>
<dbReference type="InterPro" id="IPR002509">
    <property type="entry name" value="NODB_dom"/>
</dbReference>
<dbReference type="InterPro" id="IPR011330">
    <property type="entry name" value="Glyco_hydro/deAcase_b/a-brl"/>
</dbReference>
<evidence type="ECO:0000256" key="5">
    <source>
        <dbReference type="ARBA" id="ARBA00023277"/>
    </source>
</evidence>
<organism evidence="8 9">
    <name type="scientific">Modicella reniformis</name>
    <dbReference type="NCBI Taxonomy" id="1440133"/>
    <lineage>
        <taxon>Eukaryota</taxon>
        <taxon>Fungi</taxon>
        <taxon>Fungi incertae sedis</taxon>
        <taxon>Mucoromycota</taxon>
        <taxon>Mortierellomycotina</taxon>
        <taxon>Mortierellomycetes</taxon>
        <taxon>Mortierellales</taxon>
        <taxon>Mortierellaceae</taxon>
        <taxon>Modicella</taxon>
    </lineage>
</organism>
<comment type="caution">
    <text evidence="8">The sequence shown here is derived from an EMBL/GenBank/DDBJ whole genome shotgun (WGS) entry which is preliminary data.</text>
</comment>
<dbReference type="EMBL" id="JAAAHW010009485">
    <property type="protein sequence ID" value="KAF9940041.1"/>
    <property type="molecule type" value="Genomic_DNA"/>
</dbReference>
<keyword evidence="2" id="KW-0479">Metal-binding</keyword>
<protein>
    <recommendedName>
        <fullName evidence="7">NodB homology domain-containing protein</fullName>
    </recommendedName>
</protein>
<evidence type="ECO:0000256" key="1">
    <source>
        <dbReference type="ARBA" id="ARBA00001941"/>
    </source>
</evidence>
<comment type="cofactor">
    <cofactor evidence="1">
        <name>Co(2+)</name>
        <dbReference type="ChEBI" id="CHEBI:48828"/>
    </cofactor>
</comment>
<dbReference type="Pfam" id="PF01522">
    <property type="entry name" value="Polysacc_deac_1"/>
    <property type="match status" value="1"/>
</dbReference>
<dbReference type="SUPFAM" id="SSF88713">
    <property type="entry name" value="Glycoside hydrolase/deacetylase"/>
    <property type="match status" value="1"/>
</dbReference>
<dbReference type="CDD" id="cd10951">
    <property type="entry name" value="CE4_ClCDA_like"/>
    <property type="match status" value="1"/>
</dbReference>
<feature type="signal peptide" evidence="6">
    <location>
        <begin position="1"/>
        <end position="21"/>
    </location>
</feature>
<evidence type="ECO:0000313" key="8">
    <source>
        <dbReference type="EMBL" id="KAF9940041.1"/>
    </source>
</evidence>
<evidence type="ECO:0000313" key="9">
    <source>
        <dbReference type="Proteomes" id="UP000749646"/>
    </source>
</evidence>
<gene>
    <name evidence="8" type="ORF">BGZ65_008488</name>
</gene>
<feature type="chain" id="PRO_5040375774" description="NodB homology domain-containing protein" evidence="6">
    <location>
        <begin position="22"/>
        <end position="277"/>
    </location>
</feature>
<keyword evidence="4" id="KW-0378">Hydrolase</keyword>
<evidence type="ECO:0000259" key="7">
    <source>
        <dbReference type="PROSITE" id="PS51677"/>
    </source>
</evidence>
<accession>A0A9P6IN55</accession>
<reference evidence="8" key="1">
    <citation type="journal article" date="2020" name="Fungal Divers.">
        <title>Resolving the Mortierellaceae phylogeny through synthesis of multi-gene phylogenetics and phylogenomics.</title>
        <authorList>
            <person name="Vandepol N."/>
            <person name="Liber J."/>
            <person name="Desiro A."/>
            <person name="Na H."/>
            <person name="Kennedy M."/>
            <person name="Barry K."/>
            <person name="Grigoriev I.V."/>
            <person name="Miller A.N."/>
            <person name="O'Donnell K."/>
            <person name="Stajich J.E."/>
            <person name="Bonito G."/>
        </authorList>
    </citation>
    <scope>NUCLEOTIDE SEQUENCE</scope>
    <source>
        <strain evidence="8">MES-2147</strain>
    </source>
</reference>
<keyword evidence="3 6" id="KW-0732">Signal</keyword>
<evidence type="ECO:0000256" key="4">
    <source>
        <dbReference type="ARBA" id="ARBA00022801"/>
    </source>
</evidence>
<dbReference type="PANTHER" id="PTHR46471">
    <property type="entry name" value="CHITIN DEACETYLASE"/>
    <property type="match status" value="1"/>
</dbReference>
<dbReference type="PROSITE" id="PS51677">
    <property type="entry name" value="NODB"/>
    <property type="match status" value="1"/>
</dbReference>
<proteinExistence type="predicted"/>
<dbReference type="OrthoDB" id="407355at2759"/>
<name>A0A9P6IN55_9FUNG</name>
<dbReference type="GO" id="GO:0016810">
    <property type="term" value="F:hydrolase activity, acting on carbon-nitrogen (but not peptide) bonds"/>
    <property type="evidence" value="ECO:0007669"/>
    <property type="project" value="InterPro"/>
</dbReference>
<dbReference type="PANTHER" id="PTHR46471:SF2">
    <property type="entry name" value="CHITIN DEACETYLASE-RELATED"/>
    <property type="match status" value="1"/>
</dbReference>
<evidence type="ECO:0000256" key="2">
    <source>
        <dbReference type="ARBA" id="ARBA00022723"/>
    </source>
</evidence>
<evidence type="ECO:0000256" key="3">
    <source>
        <dbReference type="ARBA" id="ARBA00022729"/>
    </source>
</evidence>
<dbReference type="GO" id="GO:0046872">
    <property type="term" value="F:metal ion binding"/>
    <property type="evidence" value="ECO:0007669"/>
    <property type="project" value="UniProtKB-KW"/>
</dbReference>
<keyword evidence="9" id="KW-1185">Reference proteome</keyword>
<dbReference type="AlphaFoldDB" id="A0A9P6IN55"/>
<dbReference type="Gene3D" id="3.20.20.370">
    <property type="entry name" value="Glycoside hydrolase/deacetylase"/>
    <property type="match status" value="1"/>
</dbReference>
<evidence type="ECO:0000256" key="6">
    <source>
        <dbReference type="SAM" id="SignalP"/>
    </source>
</evidence>
<feature type="domain" description="NodB homology" evidence="7">
    <location>
        <begin position="72"/>
        <end position="260"/>
    </location>
</feature>
<dbReference type="GO" id="GO:0005975">
    <property type="term" value="P:carbohydrate metabolic process"/>
    <property type="evidence" value="ECO:0007669"/>
    <property type="project" value="InterPro"/>
</dbReference>